<keyword evidence="2" id="KW-0449">Lipoprotein</keyword>
<name>A0ABW8NDJ0_9GAMM</name>
<feature type="signal peptide" evidence="1">
    <location>
        <begin position="1"/>
        <end position="16"/>
    </location>
</feature>
<reference evidence="2 3" key="1">
    <citation type="submission" date="2024-03" db="EMBL/GenBank/DDBJ databases">
        <title>High-quality draft genome sequence of Oceanobacter sp. wDCs-4.</title>
        <authorList>
            <person name="Dong C."/>
        </authorList>
    </citation>
    <scope>NUCLEOTIDE SEQUENCE [LARGE SCALE GENOMIC DNA]</scope>
    <source>
        <strain evidence="3">wDCs-4</strain>
    </source>
</reference>
<comment type="caution">
    <text evidence="2">The sequence shown here is derived from an EMBL/GenBank/DDBJ whole genome shotgun (WGS) entry which is preliminary data.</text>
</comment>
<dbReference type="PROSITE" id="PS51257">
    <property type="entry name" value="PROKAR_LIPOPROTEIN"/>
    <property type="match status" value="1"/>
</dbReference>
<protein>
    <submittedName>
        <fullName evidence="2">Sbal_3080 family lipoprotein</fullName>
    </submittedName>
</protein>
<keyword evidence="3" id="KW-1185">Reference proteome</keyword>
<proteinExistence type="predicted"/>
<feature type="chain" id="PRO_5046324232" evidence="1">
    <location>
        <begin position="17"/>
        <end position="152"/>
    </location>
</feature>
<dbReference type="NCBIfam" id="NF040519">
    <property type="entry name" value="Sbal_3080_fam"/>
    <property type="match status" value="1"/>
</dbReference>
<evidence type="ECO:0000313" key="3">
    <source>
        <dbReference type="Proteomes" id="UP001620597"/>
    </source>
</evidence>
<evidence type="ECO:0000313" key="2">
    <source>
        <dbReference type="EMBL" id="MFK4751021.1"/>
    </source>
</evidence>
<gene>
    <name evidence="2" type="ORF">WG929_01240</name>
</gene>
<accession>A0ABW8NDJ0</accession>
<sequence length="152" mass="17305">MKKISLIALLALTVLATGCSGQKIKSEIQDAVVYDPGYEIQIIQDKETRTGFLDAVTAWMDQNGYQYTVDQEGTKHDNDKLTVEYVGYWNWDMATYLNYSKIEGFNQGQRVRQIEFSSGNLPSKFGNSEKRIQLMLDVMFGRKTVEEANAQL</sequence>
<dbReference type="EMBL" id="JBBKTX010000001">
    <property type="protein sequence ID" value="MFK4751021.1"/>
    <property type="molecule type" value="Genomic_DNA"/>
</dbReference>
<dbReference type="RefSeq" id="WP_416204548.1">
    <property type="nucleotide sequence ID" value="NZ_JBBKTX010000001.1"/>
</dbReference>
<organism evidence="2 3">
    <name type="scientific">Oceanobacter antarcticus</name>
    <dbReference type="NCBI Taxonomy" id="3133425"/>
    <lineage>
        <taxon>Bacteria</taxon>
        <taxon>Pseudomonadati</taxon>
        <taxon>Pseudomonadota</taxon>
        <taxon>Gammaproteobacteria</taxon>
        <taxon>Oceanospirillales</taxon>
        <taxon>Oceanospirillaceae</taxon>
        <taxon>Oceanobacter</taxon>
    </lineage>
</organism>
<dbReference type="Proteomes" id="UP001620597">
    <property type="component" value="Unassembled WGS sequence"/>
</dbReference>
<evidence type="ECO:0000256" key="1">
    <source>
        <dbReference type="SAM" id="SignalP"/>
    </source>
</evidence>
<keyword evidence="1" id="KW-0732">Signal</keyword>